<gene>
    <name evidence="6" type="ORF">FPS98_05880</name>
</gene>
<comment type="similarity">
    <text evidence="1">Belongs to the ATP-dependent DNA ligase family.</text>
</comment>
<dbReference type="Pfam" id="PF01068">
    <property type="entry name" value="DNA_ligase_A_M"/>
    <property type="match status" value="1"/>
</dbReference>
<comment type="catalytic activity">
    <reaction evidence="4">
        <text>ATP + (deoxyribonucleotide)n-3'-hydroxyl + 5'-phospho-(deoxyribonucleotide)m = (deoxyribonucleotide)n+m + AMP + diphosphate.</text>
        <dbReference type="EC" id="6.5.1.1"/>
    </reaction>
</comment>
<feature type="domain" description="ATP-dependent DNA ligase family profile" evidence="5">
    <location>
        <begin position="104"/>
        <end position="226"/>
    </location>
</feature>
<dbReference type="GO" id="GO:0006281">
    <property type="term" value="P:DNA repair"/>
    <property type="evidence" value="ECO:0007669"/>
    <property type="project" value="InterPro"/>
</dbReference>
<dbReference type="Gene3D" id="2.40.50.140">
    <property type="entry name" value="Nucleic acid-binding proteins"/>
    <property type="match status" value="1"/>
</dbReference>
<dbReference type="Pfam" id="PF04679">
    <property type="entry name" value="DNA_ligase_A_C"/>
    <property type="match status" value="1"/>
</dbReference>
<dbReference type="CDD" id="cd07971">
    <property type="entry name" value="OBF_DNA_ligase_LigD"/>
    <property type="match status" value="1"/>
</dbReference>
<dbReference type="EC" id="6.5.1.1" evidence="2"/>
<proteinExistence type="inferred from homology"/>
<name>A0A517I3R9_BREBE</name>
<reference evidence="6 7" key="1">
    <citation type="submission" date="2019-07" db="EMBL/GenBank/DDBJ databases">
        <title>Characterization of Brevibacillus brevis HK544, as a potential biocontrol agent.</title>
        <authorList>
            <person name="Kim H."/>
        </authorList>
    </citation>
    <scope>NUCLEOTIDE SEQUENCE [LARGE SCALE GENOMIC DNA]</scope>
    <source>
        <strain evidence="6 7">HK544</strain>
    </source>
</reference>
<protein>
    <recommendedName>
        <fullName evidence="2">DNA ligase (ATP)</fullName>
        <ecNumber evidence="2">6.5.1.1</ecNumber>
    </recommendedName>
</protein>
<dbReference type="AlphaFoldDB" id="A0A517I3R9"/>
<evidence type="ECO:0000259" key="5">
    <source>
        <dbReference type="PROSITE" id="PS50160"/>
    </source>
</evidence>
<dbReference type="SUPFAM" id="SSF50249">
    <property type="entry name" value="Nucleic acid-binding proteins"/>
    <property type="match status" value="1"/>
</dbReference>
<dbReference type="InterPro" id="IPR050191">
    <property type="entry name" value="ATP-dep_DNA_ligase"/>
</dbReference>
<dbReference type="PROSITE" id="PS50160">
    <property type="entry name" value="DNA_LIGASE_A3"/>
    <property type="match status" value="1"/>
</dbReference>
<dbReference type="PANTHER" id="PTHR45674">
    <property type="entry name" value="DNA LIGASE 1/3 FAMILY MEMBER"/>
    <property type="match status" value="1"/>
</dbReference>
<dbReference type="SUPFAM" id="SSF56091">
    <property type="entry name" value="DNA ligase/mRNA capping enzyme, catalytic domain"/>
    <property type="match status" value="1"/>
</dbReference>
<evidence type="ECO:0000256" key="1">
    <source>
        <dbReference type="ARBA" id="ARBA00007572"/>
    </source>
</evidence>
<evidence type="ECO:0000313" key="6">
    <source>
        <dbReference type="EMBL" id="QDS33555.1"/>
    </source>
</evidence>
<organism evidence="6 7">
    <name type="scientific">Brevibacillus brevis</name>
    <name type="common">Bacillus brevis</name>
    <dbReference type="NCBI Taxonomy" id="1393"/>
    <lineage>
        <taxon>Bacteria</taxon>
        <taxon>Bacillati</taxon>
        <taxon>Bacillota</taxon>
        <taxon>Bacilli</taxon>
        <taxon>Bacillales</taxon>
        <taxon>Paenibacillaceae</taxon>
        <taxon>Brevibacillus</taxon>
    </lineage>
</organism>
<dbReference type="Proteomes" id="UP000317713">
    <property type="component" value="Chromosome"/>
</dbReference>
<accession>A0A517I3R9</accession>
<dbReference type="RefSeq" id="WP_144614390.1">
    <property type="nucleotide sequence ID" value="NZ_CP042161.1"/>
</dbReference>
<dbReference type="GO" id="GO:0006310">
    <property type="term" value="P:DNA recombination"/>
    <property type="evidence" value="ECO:0007669"/>
    <property type="project" value="InterPro"/>
</dbReference>
<dbReference type="InterPro" id="IPR012309">
    <property type="entry name" value="DNA_ligase_ATP-dep_C"/>
</dbReference>
<dbReference type="EMBL" id="CP042161">
    <property type="protein sequence ID" value="QDS33555.1"/>
    <property type="molecule type" value="Genomic_DNA"/>
</dbReference>
<dbReference type="Gene3D" id="3.30.470.30">
    <property type="entry name" value="DNA ligase/mRNA capping enzyme"/>
    <property type="match status" value="1"/>
</dbReference>
<sequence>MHPIIPMEPVLCDVIPQGSDWIAQVKWDGVRILTYFDGHQTRLFNRRLNERTFHFPEVADIHSYCKARSVILDGEIIALGPDGKPSFHEVMRRDGIRRLEKVSHVRKEVPITYMIFDVIFFDEQWINLRSLKERFHILQEIIVTNDHIQLVSNHDNGQALFTVIQQQGMEGIIMKDLNSKYVIGRKEKQWQKKKYYRDIIAVVGGVTIRDNIVNAVLLGLYDSEGRLLYIGHAGAGRLTRNDWMALTERIVPLIQKDMPFFNKPERNRGAIWLQPNVTVKVNFAEWTEGYTLRQPSIQAIVDIPADQCALE</sequence>
<dbReference type="GO" id="GO:0003910">
    <property type="term" value="F:DNA ligase (ATP) activity"/>
    <property type="evidence" value="ECO:0007669"/>
    <property type="project" value="UniProtKB-EC"/>
</dbReference>
<evidence type="ECO:0000256" key="2">
    <source>
        <dbReference type="ARBA" id="ARBA00012727"/>
    </source>
</evidence>
<dbReference type="InterPro" id="IPR012340">
    <property type="entry name" value="NA-bd_OB-fold"/>
</dbReference>
<dbReference type="InterPro" id="IPR012310">
    <property type="entry name" value="DNA_ligase_ATP-dep_cent"/>
</dbReference>
<dbReference type="CDD" id="cd07906">
    <property type="entry name" value="Adenylation_DNA_ligase_LigD_LigC"/>
    <property type="match status" value="1"/>
</dbReference>
<evidence type="ECO:0000256" key="4">
    <source>
        <dbReference type="ARBA" id="ARBA00034003"/>
    </source>
</evidence>
<evidence type="ECO:0000313" key="7">
    <source>
        <dbReference type="Proteomes" id="UP000317713"/>
    </source>
</evidence>
<dbReference type="PANTHER" id="PTHR45674:SF4">
    <property type="entry name" value="DNA LIGASE 1"/>
    <property type="match status" value="1"/>
</dbReference>
<evidence type="ECO:0000256" key="3">
    <source>
        <dbReference type="ARBA" id="ARBA00022598"/>
    </source>
</evidence>
<keyword evidence="3 6" id="KW-0436">Ligase</keyword>
<dbReference type="GO" id="GO:0005524">
    <property type="term" value="F:ATP binding"/>
    <property type="evidence" value="ECO:0007669"/>
    <property type="project" value="InterPro"/>
</dbReference>